<sequence>MSQSADVAVCKDGPIGRIVLQRTDKHNALTSGMVAAIADSLRALEGDDEVSVITLSGEGPSFCSGGDLRERGPDAAGFGQVWKMLAGGVDLVESIEQNSKVVIARVHGHVHAGGLLLSLCADLTVAASNARFRCPELLRGRPDPFIPLRLVEKIGRERAADLMYTAREIDGTEAQRIGLVARCVAEDELDAELQRVIAAILETDPPSRTAWKRMLRAHRSTANAWEFASRFTSEETAKRSYGFQS</sequence>
<comment type="catalytic activity">
    <reaction evidence="4">
        <text>a (3S)-3-hydroxyacyl-CoA = a (2E)-enoyl-CoA + H2O</text>
        <dbReference type="Rhea" id="RHEA:16105"/>
        <dbReference type="ChEBI" id="CHEBI:15377"/>
        <dbReference type="ChEBI" id="CHEBI:57318"/>
        <dbReference type="ChEBI" id="CHEBI:58856"/>
        <dbReference type="EC" id="4.2.1.17"/>
    </reaction>
</comment>
<evidence type="ECO:0000256" key="3">
    <source>
        <dbReference type="ARBA" id="ARBA00022832"/>
    </source>
</evidence>
<dbReference type="PANTHER" id="PTHR42964:SF1">
    <property type="entry name" value="POLYKETIDE BIOSYNTHESIS ENOYL-COA HYDRATASE PKSH-RELATED"/>
    <property type="match status" value="1"/>
</dbReference>
<evidence type="ECO:0000256" key="1">
    <source>
        <dbReference type="ARBA" id="ARBA00002994"/>
    </source>
</evidence>
<dbReference type="RefSeq" id="WP_083150463.1">
    <property type="nucleotide sequence ID" value="NZ_AP022560.1"/>
</dbReference>
<keyword evidence="8" id="KW-1185">Reference proteome</keyword>
<dbReference type="AlphaFoldDB" id="A0AAD1HGR1"/>
<dbReference type="CDD" id="cd06558">
    <property type="entry name" value="crotonase-like"/>
    <property type="match status" value="1"/>
</dbReference>
<evidence type="ECO:0000256" key="4">
    <source>
        <dbReference type="ARBA" id="ARBA00023709"/>
    </source>
</evidence>
<dbReference type="InterPro" id="IPR051683">
    <property type="entry name" value="Enoyl-CoA_Hydratase/Isomerase"/>
</dbReference>
<dbReference type="Proteomes" id="UP000466681">
    <property type="component" value="Chromosome"/>
</dbReference>
<organism evidence="7 8">
    <name type="scientific">Mycolicibacterium moriokaense</name>
    <dbReference type="NCBI Taxonomy" id="39691"/>
    <lineage>
        <taxon>Bacteria</taxon>
        <taxon>Bacillati</taxon>
        <taxon>Actinomycetota</taxon>
        <taxon>Actinomycetes</taxon>
        <taxon>Mycobacteriales</taxon>
        <taxon>Mycobacteriaceae</taxon>
        <taxon>Mycolicibacterium</taxon>
    </lineage>
</organism>
<accession>A0AAD1HGR1</accession>
<evidence type="ECO:0000256" key="2">
    <source>
        <dbReference type="ARBA" id="ARBA00005254"/>
    </source>
</evidence>
<dbReference type="GO" id="GO:0006631">
    <property type="term" value="P:fatty acid metabolic process"/>
    <property type="evidence" value="ECO:0007669"/>
    <property type="project" value="UniProtKB-KW"/>
</dbReference>
<dbReference type="InterPro" id="IPR018376">
    <property type="entry name" value="Enoyl-CoA_hyd/isom_CS"/>
</dbReference>
<dbReference type="GO" id="GO:0004300">
    <property type="term" value="F:enoyl-CoA hydratase activity"/>
    <property type="evidence" value="ECO:0007669"/>
    <property type="project" value="UniProtKB-EC"/>
</dbReference>
<gene>
    <name evidence="7" type="ORF">MMOR_56570</name>
</gene>
<dbReference type="SUPFAM" id="SSF52096">
    <property type="entry name" value="ClpP/crotonase"/>
    <property type="match status" value="1"/>
</dbReference>
<dbReference type="InterPro" id="IPR029045">
    <property type="entry name" value="ClpP/crotonase-like_dom_sf"/>
</dbReference>
<dbReference type="EMBL" id="AP022560">
    <property type="protein sequence ID" value="BBX04721.1"/>
    <property type="molecule type" value="Genomic_DNA"/>
</dbReference>
<protein>
    <submittedName>
        <fullName evidence="7">Enoyl-CoA hydratase</fullName>
    </submittedName>
</protein>
<name>A0AAD1HGR1_9MYCO</name>
<proteinExistence type="inferred from homology"/>
<keyword evidence="3" id="KW-0276">Fatty acid metabolism</keyword>
<keyword evidence="3" id="KW-0443">Lipid metabolism</keyword>
<evidence type="ECO:0000313" key="7">
    <source>
        <dbReference type="EMBL" id="BBX04721.1"/>
    </source>
</evidence>
<evidence type="ECO:0000256" key="5">
    <source>
        <dbReference type="ARBA" id="ARBA00023717"/>
    </source>
</evidence>
<dbReference type="KEGG" id="mmor:MMOR_56570"/>
<reference evidence="7 8" key="1">
    <citation type="journal article" date="2019" name="Emerg. Microbes Infect.">
        <title>Comprehensive subspecies identification of 175 nontuberculous mycobacteria species based on 7547 genomic profiles.</title>
        <authorList>
            <person name="Matsumoto Y."/>
            <person name="Kinjo T."/>
            <person name="Motooka D."/>
            <person name="Nabeya D."/>
            <person name="Jung N."/>
            <person name="Uechi K."/>
            <person name="Horii T."/>
            <person name="Iida T."/>
            <person name="Fujita J."/>
            <person name="Nakamura S."/>
        </authorList>
    </citation>
    <scope>NUCLEOTIDE SEQUENCE [LARGE SCALE GENOMIC DNA]</scope>
    <source>
        <strain evidence="7 8">JCM 6375</strain>
    </source>
</reference>
<evidence type="ECO:0000313" key="8">
    <source>
        <dbReference type="Proteomes" id="UP000466681"/>
    </source>
</evidence>
<comment type="similarity">
    <text evidence="2 6">Belongs to the enoyl-CoA hydratase/isomerase family.</text>
</comment>
<comment type="catalytic activity">
    <reaction evidence="5">
        <text>a 4-saturated-(3S)-3-hydroxyacyl-CoA = a (3E)-enoyl-CoA + H2O</text>
        <dbReference type="Rhea" id="RHEA:20724"/>
        <dbReference type="ChEBI" id="CHEBI:15377"/>
        <dbReference type="ChEBI" id="CHEBI:58521"/>
        <dbReference type="ChEBI" id="CHEBI:137480"/>
        <dbReference type="EC" id="4.2.1.17"/>
    </reaction>
</comment>
<dbReference type="Gene3D" id="3.90.226.10">
    <property type="entry name" value="2-enoyl-CoA Hydratase, Chain A, domain 1"/>
    <property type="match status" value="1"/>
</dbReference>
<dbReference type="PANTHER" id="PTHR42964">
    <property type="entry name" value="ENOYL-COA HYDRATASE"/>
    <property type="match status" value="1"/>
</dbReference>
<dbReference type="PROSITE" id="PS00166">
    <property type="entry name" value="ENOYL_COA_HYDRATASE"/>
    <property type="match status" value="1"/>
</dbReference>
<evidence type="ECO:0000256" key="6">
    <source>
        <dbReference type="RuleBase" id="RU003707"/>
    </source>
</evidence>
<comment type="function">
    <text evidence="1">Could possibly oxidize fatty acids using specific components.</text>
</comment>
<dbReference type="InterPro" id="IPR001753">
    <property type="entry name" value="Enoyl-CoA_hydra/iso"/>
</dbReference>
<dbReference type="Pfam" id="PF00378">
    <property type="entry name" value="ECH_1"/>
    <property type="match status" value="1"/>
</dbReference>